<dbReference type="GeneID" id="17325793"/>
<reference evidence="2" key="1">
    <citation type="journal article" date="2013" name="Proc. Natl. Acad. Sci. U.S.A.">
        <title>Genome structure and metabolic features in the red seaweed Chondrus crispus shed light on evolution of the Archaeplastida.</title>
        <authorList>
            <person name="Collen J."/>
            <person name="Porcel B."/>
            <person name="Carre W."/>
            <person name="Ball S.G."/>
            <person name="Chaparro C."/>
            <person name="Tonon T."/>
            <person name="Barbeyron T."/>
            <person name="Michel G."/>
            <person name="Noel B."/>
            <person name="Valentin K."/>
            <person name="Elias M."/>
            <person name="Artiguenave F."/>
            <person name="Arun A."/>
            <person name="Aury J.M."/>
            <person name="Barbosa-Neto J.F."/>
            <person name="Bothwell J.H."/>
            <person name="Bouget F.Y."/>
            <person name="Brillet L."/>
            <person name="Cabello-Hurtado F."/>
            <person name="Capella-Gutierrez S."/>
            <person name="Charrier B."/>
            <person name="Cladiere L."/>
            <person name="Cock J.M."/>
            <person name="Coelho S.M."/>
            <person name="Colleoni C."/>
            <person name="Czjzek M."/>
            <person name="Da Silva C."/>
            <person name="Delage L."/>
            <person name="Denoeud F."/>
            <person name="Deschamps P."/>
            <person name="Dittami S.M."/>
            <person name="Gabaldon T."/>
            <person name="Gachon C.M."/>
            <person name="Groisillier A."/>
            <person name="Herve C."/>
            <person name="Jabbari K."/>
            <person name="Katinka M."/>
            <person name="Kloareg B."/>
            <person name="Kowalczyk N."/>
            <person name="Labadie K."/>
            <person name="Leblanc C."/>
            <person name="Lopez P.J."/>
            <person name="McLachlan D.H."/>
            <person name="Meslet-Cladiere L."/>
            <person name="Moustafa A."/>
            <person name="Nehr Z."/>
            <person name="Nyvall Collen P."/>
            <person name="Panaud O."/>
            <person name="Partensky F."/>
            <person name="Poulain J."/>
            <person name="Rensing S.A."/>
            <person name="Rousvoal S."/>
            <person name="Samson G."/>
            <person name="Symeonidi A."/>
            <person name="Weissenbach J."/>
            <person name="Zambounis A."/>
            <person name="Wincker P."/>
            <person name="Boyen C."/>
        </authorList>
    </citation>
    <scope>NUCLEOTIDE SEQUENCE [LARGE SCALE GENOMIC DNA]</scope>
    <source>
        <strain evidence="2">cv. Stackhouse</strain>
    </source>
</reference>
<dbReference type="RefSeq" id="XP_005718076.1">
    <property type="nucleotide sequence ID" value="XM_005718019.1"/>
</dbReference>
<dbReference type="Proteomes" id="UP000012073">
    <property type="component" value="Unassembled WGS sequence"/>
</dbReference>
<dbReference type="AlphaFoldDB" id="S0F322"/>
<sequence length="76" mass="8671">MVQYLYSTHSTKQNVESASCKSLCRTLASWPWHLLCRLYQDGCISGGRSERAERLYSSLPPSLHDRIAQICRSPVQ</sequence>
<organism evidence="1 2">
    <name type="scientific">Chondrus crispus</name>
    <name type="common">Carrageen Irish moss</name>
    <name type="synonym">Polymorpha crispa</name>
    <dbReference type="NCBI Taxonomy" id="2769"/>
    <lineage>
        <taxon>Eukaryota</taxon>
        <taxon>Rhodophyta</taxon>
        <taxon>Florideophyceae</taxon>
        <taxon>Rhodymeniophycidae</taxon>
        <taxon>Gigartinales</taxon>
        <taxon>Gigartinaceae</taxon>
        <taxon>Chondrus</taxon>
    </lineage>
</organism>
<protein>
    <submittedName>
        <fullName evidence="1">Uncharacterized protein</fullName>
    </submittedName>
</protein>
<name>S0F322_CHOCR</name>
<evidence type="ECO:0000313" key="1">
    <source>
        <dbReference type="EMBL" id="CDF77575.1"/>
    </source>
</evidence>
<keyword evidence="2" id="KW-1185">Reference proteome</keyword>
<accession>S0F322</accession>
<gene>
    <name evidence="1" type="ORF">CHC_T00000599001</name>
</gene>
<proteinExistence type="predicted"/>
<dbReference type="Gramene" id="CDF77575">
    <property type="protein sequence ID" value="CDF77575"/>
    <property type="gene ID" value="CHC_T00000599001"/>
</dbReference>
<dbReference type="KEGG" id="ccp:CHC_T00000599001"/>
<evidence type="ECO:0000313" key="2">
    <source>
        <dbReference type="Proteomes" id="UP000012073"/>
    </source>
</evidence>
<dbReference type="EMBL" id="HG001902">
    <property type="protein sequence ID" value="CDF77575.1"/>
    <property type="molecule type" value="Genomic_DNA"/>
</dbReference>